<proteinExistence type="predicted"/>
<feature type="chain" id="PRO_5042252666" evidence="1">
    <location>
        <begin position="23"/>
        <end position="124"/>
    </location>
</feature>
<evidence type="ECO:0000313" key="3">
    <source>
        <dbReference type="Proteomes" id="UP001196413"/>
    </source>
</evidence>
<dbReference type="EMBL" id="JAHQIW010003218">
    <property type="protein sequence ID" value="KAJ1357674.1"/>
    <property type="molecule type" value="Genomic_DNA"/>
</dbReference>
<dbReference type="AlphaFoldDB" id="A0AAD5N4N2"/>
<reference evidence="2" key="1">
    <citation type="submission" date="2021-06" db="EMBL/GenBank/DDBJ databases">
        <title>Parelaphostrongylus tenuis whole genome reference sequence.</title>
        <authorList>
            <person name="Garwood T.J."/>
            <person name="Larsen P.A."/>
            <person name="Fountain-Jones N.M."/>
            <person name="Garbe J.R."/>
            <person name="Macchietto M.G."/>
            <person name="Kania S.A."/>
            <person name="Gerhold R.W."/>
            <person name="Richards J.E."/>
            <person name="Wolf T.M."/>
        </authorList>
    </citation>
    <scope>NUCLEOTIDE SEQUENCE</scope>
    <source>
        <strain evidence="2">MNPRO001-30</strain>
        <tissue evidence="2">Meninges</tissue>
    </source>
</reference>
<evidence type="ECO:0000256" key="1">
    <source>
        <dbReference type="SAM" id="SignalP"/>
    </source>
</evidence>
<dbReference type="Proteomes" id="UP001196413">
    <property type="component" value="Unassembled WGS sequence"/>
</dbReference>
<sequence>MAGLRINRFVISLLAAISTTLGCGVMPAGQMSTRNFTVTDFTLPVAMAYSHATDIQSRSLVLQLAKQELRDLSLIVLESQGRSALLPDAAISTILSQLDVRVSYKPLMCQKVHLSITDDMTRRG</sequence>
<keyword evidence="1" id="KW-0732">Signal</keyword>
<keyword evidence="3" id="KW-1185">Reference proteome</keyword>
<dbReference type="PROSITE" id="PS51257">
    <property type="entry name" value="PROKAR_LIPOPROTEIN"/>
    <property type="match status" value="1"/>
</dbReference>
<feature type="signal peptide" evidence="1">
    <location>
        <begin position="1"/>
        <end position="22"/>
    </location>
</feature>
<name>A0AAD5N4N2_PARTN</name>
<protein>
    <submittedName>
        <fullName evidence="2">Uncharacterized protein</fullName>
    </submittedName>
</protein>
<organism evidence="2 3">
    <name type="scientific">Parelaphostrongylus tenuis</name>
    <name type="common">Meningeal worm</name>
    <dbReference type="NCBI Taxonomy" id="148309"/>
    <lineage>
        <taxon>Eukaryota</taxon>
        <taxon>Metazoa</taxon>
        <taxon>Ecdysozoa</taxon>
        <taxon>Nematoda</taxon>
        <taxon>Chromadorea</taxon>
        <taxon>Rhabditida</taxon>
        <taxon>Rhabditina</taxon>
        <taxon>Rhabditomorpha</taxon>
        <taxon>Strongyloidea</taxon>
        <taxon>Metastrongylidae</taxon>
        <taxon>Parelaphostrongylus</taxon>
    </lineage>
</organism>
<gene>
    <name evidence="2" type="ORF">KIN20_015862</name>
</gene>
<accession>A0AAD5N4N2</accession>
<comment type="caution">
    <text evidence="2">The sequence shown here is derived from an EMBL/GenBank/DDBJ whole genome shotgun (WGS) entry which is preliminary data.</text>
</comment>
<evidence type="ECO:0000313" key="2">
    <source>
        <dbReference type="EMBL" id="KAJ1357674.1"/>
    </source>
</evidence>